<dbReference type="PANTHER" id="PTHR22803">
    <property type="entry name" value="MANNOSE, PHOSPHOLIPASE, LECTIN RECEPTOR RELATED"/>
    <property type="match status" value="1"/>
</dbReference>
<dbReference type="PROSITE" id="PS50041">
    <property type="entry name" value="C_TYPE_LECTIN_2"/>
    <property type="match status" value="1"/>
</dbReference>
<evidence type="ECO:0000313" key="3">
    <source>
        <dbReference type="Proteomes" id="UP000270094"/>
    </source>
</evidence>
<evidence type="ECO:0000313" key="2">
    <source>
        <dbReference type="EMBL" id="VDM83638.1"/>
    </source>
</evidence>
<accession>A0A3P7LX08</accession>
<dbReference type="CDD" id="cd00037">
    <property type="entry name" value="CLECT"/>
    <property type="match status" value="1"/>
</dbReference>
<sequence>MTIERESAFLKDTGIELEVEHSAALFRCYGFVREQLPFEEARKACHKIGYELLVIHDTQLNLYAQQLSHLFLDMMYGKFWIGLNKLKGNWEWVDNTKVDYMNFARGNNPAKLCAHMRIADGKWVTSDCEQE</sequence>
<dbReference type="InterPro" id="IPR016187">
    <property type="entry name" value="CTDL_fold"/>
</dbReference>
<proteinExistence type="predicted"/>
<dbReference type="Proteomes" id="UP000270094">
    <property type="component" value="Unassembled WGS sequence"/>
</dbReference>
<dbReference type="SMART" id="SM00034">
    <property type="entry name" value="CLECT"/>
    <property type="match status" value="1"/>
</dbReference>
<evidence type="ECO:0000259" key="1">
    <source>
        <dbReference type="PROSITE" id="PS50041"/>
    </source>
</evidence>
<reference evidence="2 3" key="1">
    <citation type="submission" date="2018-11" db="EMBL/GenBank/DDBJ databases">
        <authorList>
            <consortium name="Pathogen Informatics"/>
        </authorList>
    </citation>
    <scope>NUCLEOTIDE SEQUENCE [LARGE SCALE GENOMIC DNA]</scope>
</reference>
<dbReference type="InterPro" id="IPR001304">
    <property type="entry name" value="C-type_lectin-like"/>
</dbReference>
<protein>
    <recommendedName>
        <fullName evidence="1">C-type lectin domain-containing protein</fullName>
    </recommendedName>
</protein>
<organism evidence="2 3">
    <name type="scientific">Strongylus vulgaris</name>
    <name type="common">Blood worm</name>
    <dbReference type="NCBI Taxonomy" id="40348"/>
    <lineage>
        <taxon>Eukaryota</taxon>
        <taxon>Metazoa</taxon>
        <taxon>Ecdysozoa</taxon>
        <taxon>Nematoda</taxon>
        <taxon>Chromadorea</taxon>
        <taxon>Rhabditida</taxon>
        <taxon>Rhabditina</taxon>
        <taxon>Rhabditomorpha</taxon>
        <taxon>Strongyloidea</taxon>
        <taxon>Strongylidae</taxon>
        <taxon>Strongylus</taxon>
    </lineage>
</organism>
<feature type="domain" description="C-type lectin" evidence="1">
    <location>
        <begin position="27"/>
        <end position="131"/>
    </location>
</feature>
<dbReference type="InterPro" id="IPR050111">
    <property type="entry name" value="C-type_lectin/snaclec_domain"/>
</dbReference>
<dbReference type="SUPFAM" id="SSF56436">
    <property type="entry name" value="C-type lectin-like"/>
    <property type="match status" value="1"/>
</dbReference>
<dbReference type="EMBL" id="UYYB01124342">
    <property type="protein sequence ID" value="VDM83638.1"/>
    <property type="molecule type" value="Genomic_DNA"/>
</dbReference>
<keyword evidence="3" id="KW-1185">Reference proteome</keyword>
<dbReference type="Gene3D" id="3.10.100.10">
    <property type="entry name" value="Mannose-Binding Protein A, subunit A"/>
    <property type="match status" value="1"/>
</dbReference>
<dbReference type="OrthoDB" id="5872782at2759"/>
<dbReference type="AlphaFoldDB" id="A0A3P7LX08"/>
<gene>
    <name evidence="2" type="ORF">SVUK_LOCUS18636</name>
</gene>
<dbReference type="Pfam" id="PF00059">
    <property type="entry name" value="Lectin_C"/>
    <property type="match status" value="1"/>
</dbReference>
<dbReference type="InterPro" id="IPR016186">
    <property type="entry name" value="C-type_lectin-like/link_sf"/>
</dbReference>
<name>A0A3P7LX08_STRVU</name>